<dbReference type="FunFam" id="1.10.10.10:FF:000001">
    <property type="entry name" value="LysR family transcriptional regulator"/>
    <property type="match status" value="1"/>
</dbReference>
<dbReference type="InterPro" id="IPR036388">
    <property type="entry name" value="WH-like_DNA-bd_sf"/>
</dbReference>
<dbReference type="Pfam" id="PF00126">
    <property type="entry name" value="HTH_1"/>
    <property type="match status" value="1"/>
</dbReference>
<reference evidence="6 7" key="1">
    <citation type="submission" date="2019-11" db="EMBL/GenBank/DDBJ databases">
        <authorList>
            <person name="Jiang L.-Q."/>
        </authorList>
    </citation>
    <scope>NUCLEOTIDE SEQUENCE [LARGE SCALE GENOMIC DNA]</scope>
    <source>
        <strain evidence="6 7">YIM 132087</strain>
    </source>
</reference>
<dbReference type="PANTHER" id="PTHR30419">
    <property type="entry name" value="HTH-TYPE TRANSCRIPTIONAL REGULATOR YBHD"/>
    <property type="match status" value="1"/>
</dbReference>
<dbReference type="SUPFAM" id="SSF46785">
    <property type="entry name" value="Winged helix' DNA-binding domain"/>
    <property type="match status" value="1"/>
</dbReference>
<feature type="domain" description="HTH lysR-type" evidence="5">
    <location>
        <begin position="19"/>
        <end position="76"/>
    </location>
</feature>
<dbReference type="PRINTS" id="PR00039">
    <property type="entry name" value="HTHLYSR"/>
</dbReference>
<dbReference type="InterPro" id="IPR050950">
    <property type="entry name" value="HTH-type_LysR_regulators"/>
</dbReference>
<dbReference type="Gene3D" id="1.10.10.10">
    <property type="entry name" value="Winged helix-like DNA-binding domain superfamily/Winged helix DNA-binding domain"/>
    <property type="match status" value="1"/>
</dbReference>
<name>A0A7K1FRJ0_9ACTN</name>
<dbReference type="InterPro" id="IPR005119">
    <property type="entry name" value="LysR_subst-bd"/>
</dbReference>
<evidence type="ECO:0000256" key="4">
    <source>
        <dbReference type="ARBA" id="ARBA00023163"/>
    </source>
</evidence>
<evidence type="ECO:0000259" key="5">
    <source>
        <dbReference type="PROSITE" id="PS50931"/>
    </source>
</evidence>
<gene>
    <name evidence="6" type="ORF">GIS00_22720</name>
</gene>
<proteinExistence type="inferred from homology"/>
<dbReference type="GO" id="GO:0003677">
    <property type="term" value="F:DNA binding"/>
    <property type="evidence" value="ECO:0007669"/>
    <property type="project" value="UniProtKB-KW"/>
</dbReference>
<dbReference type="Gene3D" id="3.40.190.290">
    <property type="match status" value="1"/>
</dbReference>
<dbReference type="EMBL" id="WLYK01000011">
    <property type="protein sequence ID" value="MTD16755.1"/>
    <property type="molecule type" value="Genomic_DNA"/>
</dbReference>
<dbReference type="GO" id="GO:0005829">
    <property type="term" value="C:cytosol"/>
    <property type="evidence" value="ECO:0007669"/>
    <property type="project" value="TreeGrafter"/>
</dbReference>
<evidence type="ECO:0000256" key="3">
    <source>
        <dbReference type="ARBA" id="ARBA00023125"/>
    </source>
</evidence>
<sequence>MPHRLSLDPRPALAHASPVTLQQLEYFLASVRHGSFSAAAQALWIAQPSLSEQIKRLETELGVPLFIRTNRRLVLTEAGRLFAPRAEQALAATRAAAESVRQVRELVGGTAVLGTFSSARHLVVTDLIEQFRVRHPQIRVRIVGLNSSEVADEVRSGELEAGLVALPVDDRGLTVGPVVWSAAVVHLSVAPPTAGPIDVRTLAARPLILPEARWGAADPTRRQLVDRFQRAGLTLAPEIEVESPQSALELAARGVADTVLTLPLARALGAVPGLHATPLDPPLAENFAFVTRRDAVLSPATLALTRLATELLAALR</sequence>
<dbReference type="AlphaFoldDB" id="A0A7K1FRJ0"/>
<dbReference type="SUPFAM" id="SSF53850">
    <property type="entry name" value="Periplasmic binding protein-like II"/>
    <property type="match status" value="1"/>
</dbReference>
<keyword evidence="2" id="KW-0805">Transcription regulation</keyword>
<comment type="similarity">
    <text evidence="1">Belongs to the LysR transcriptional regulatory family.</text>
</comment>
<evidence type="ECO:0000313" key="7">
    <source>
        <dbReference type="Proteomes" id="UP000460221"/>
    </source>
</evidence>
<dbReference type="InterPro" id="IPR036390">
    <property type="entry name" value="WH_DNA-bd_sf"/>
</dbReference>
<accession>A0A7K1FRJ0</accession>
<evidence type="ECO:0000313" key="6">
    <source>
        <dbReference type="EMBL" id="MTD16755.1"/>
    </source>
</evidence>
<dbReference type="Proteomes" id="UP000460221">
    <property type="component" value="Unassembled WGS sequence"/>
</dbReference>
<dbReference type="CDD" id="cd05466">
    <property type="entry name" value="PBP2_LTTR_substrate"/>
    <property type="match status" value="1"/>
</dbReference>
<comment type="caution">
    <text evidence="6">The sequence shown here is derived from an EMBL/GenBank/DDBJ whole genome shotgun (WGS) entry which is preliminary data.</text>
</comment>
<protein>
    <submittedName>
        <fullName evidence="6">LysR family transcriptional regulator</fullName>
    </submittedName>
</protein>
<keyword evidence="4" id="KW-0804">Transcription</keyword>
<evidence type="ECO:0000256" key="2">
    <source>
        <dbReference type="ARBA" id="ARBA00023015"/>
    </source>
</evidence>
<keyword evidence="7" id="KW-1185">Reference proteome</keyword>
<dbReference type="Pfam" id="PF03466">
    <property type="entry name" value="LysR_substrate"/>
    <property type="match status" value="1"/>
</dbReference>
<keyword evidence="3" id="KW-0238">DNA-binding</keyword>
<dbReference type="GO" id="GO:0003700">
    <property type="term" value="F:DNA-binding transcription factor activity"/>
    <property type="evidence" value="ECO:0007669"/>
    <property type="project" value="InterPro"/>
</dbReference>
<dbReference type="InterPro" id="IPR000847">
    <property type="entry name" value="LysR_HTH_N"/>
</dbReference>
<dbReference type="PROSITE" id="PS50931">
    <property type="entry name" value="HTH_LYSR"/>
    <property type="match status" value="1"/>
</dbReference>
<evidence type="ECO:0000256" key="1">
    <source>
        <dbReference type="ARBA" id="ARBA00009437"/>
    </source>
</evidence>
<organism evidence="6 7">
    <name type="scientific">Nakamurella alba</name>
    <dbReference type="NCBI Taxonomy" id="2665158"/>
    <lineage>
        <taxon>Bacteria</taxon>
        <taxon>Bacillati</taxon>
        <taxon>Actinomycetota</taxon>
        <taxon>Actinomycetes</taxon>
        <taxon>Nakamurellales</taxon>
        <taxon>Nakamurellaceae</taxon>
        <taxon>Nakamurella</taxon>
    </lineage>
</organism>